<reference evidence="3 4" key="1">
    <citation type="submission" date="2024-06" db="EMBL/GenBank/DDBJ databases">
        <title>The Natural Products Discovery Center: Release of the First 8490 Sequenced Strains for Exploring Actinobacteria Biosynthetic Diversity.</title>
        <authorList>
            <person name="Kalkreuter E."/>
            <person name="Kautsar S.A."/>
            <person name="Yang D."/>
            <person name="Bader C.D."/>
            <person name="Teijaro C.N."/>
            <person name="Fluegel L."/>
            <person name="Davis C.M."/>
            <person name="Simpson J.R."/>
            <person name="Lauterbach L."/>
            <person name="Steele A.D."/>
            <person name="Gui C."/>
            <person name="Meng S."/>
            <person name="Li G."/>
            <person name="Viehrig K."/>
            <person name="Ye F."/>
            <person name="Su P."/>
            <person name="Kiefer A.F."/>
            <person name="Nichols A."/>
            <person name="Cepeda A.J."/>
            <person name="Yan W."/>
            <person name="Fan B."/>
            <person name="Jiang Y."/>
            <person name="Adhikari A."/>
            <person name="Zheng C.-J."/>
            <person name="Schuster L."/>
            <person name="Cowan T.M."/>
            <person name="Smanski M.J."/>
            <person name="Chevrette M.G."/>
            <person name="De Carvalho L.P.S."/>
            <person name="Shen B."/>
        </authorList>
    </citation>
    <scope>NUCLEOTIDE SEQUENCE [LARGE SCALE GENOMIC DNA]</scope>
    <source>
        <strain evidence="3 4">NPDC047833</strain>
    </source>
</reference>
<dbReference type="Gene3D" id="3.40.640.10">
    <property type="entry name" value="Type I PLP-dependent aspartate aminotransferase-like (Major domain)"/>
    <property type="match status" value="1"/>
</dbReference>
<feature type="region of interest" description="Disordered" evidence="1">
    <location>
        <begin position="373"/>
        <end position="406"/>
    </location>
</feature>
<dbReference type="SUPFAM" id="SSF53383">
    <property type="entry name" value="PLP-dependent transferases"/>
    <property type="match status" value="1"/>
</dbReference>
<keyword evidence="3" id="KW-0032">Aminotransferase</keyword>
<evidence type="ECO:0000259" key="2">
    <source>
        <dbReference type="Pfam" id="PF00155"/>
    </source>
</evidence>
<dbReference type="InterPro" id="IPR015421">
    <property type="entry name" value="PyrdxlP-dep_Trfase_major"/>
</dbReference>
<dbReference type="InterPro" id="IPR015424">
    <property type="entry name" value="PyrdxlP-dep_Trfase"/>
</dbReference>
<organism evidence="3 4">
    <name type="scientific">Streptomyces huasconensis</name>
    <dbReference type="NCBI Taxonomy" id="1854574"/>
    <lineage>
        <taxon>Bacteria</taxon>
        <taxon>Bacillati</taxon>
        <taxon>Actinomycetota</taxon>
        <taxon>Actinomycetes</taxon>
        <taxon>Kitasatosporales</taxon>
        <taxon>Streptomycetaceae</taxon>
        <taxon>Streptomyces</taxon>
    </lineage>
</organism>
<dbReference type="Proteomes" id="UP001553843">
    <property type="component" value="Unassembled WGS sequence"/>
</dbReference>
<dbReference type="PANTHER" id="PTHR42885">
    <property type="entry name" value="HISTIDINOL-PHOSPHATE AMINOTRANSFERASE-RELATED"/>
    <property type="match status" value="1"/>
</dbReference>
<dbReference type="CDD" id="cd00609">
    <property type="entry name" value="AAT_like"/>
    <property type="match status" value="1"/>
</dbReference>
<protein>
    <submittedName>
        <fullName evidence="3">Aminotransferase class I/II-fold pyridoxal phosphate-dependent enzyme</fullName>
    </submittedName>
</protein>
<gene>
    <name evidence="3" type="ORF">AB0887_37560</name>
</gene>
<dbReference type="Gene3D" id="3.90.1150.10">
    <property type="entry name" value="Aspartate Aminotransferase, domain 1"/>
    <property type="match status" value="1"/>
</dbReference>
<dbReference type="GO" id="GO:0008483">
    <property type="term" value="F:transaminase activity"/>
    <property type="evidence" value="ECO:0007669"/>
    <property type="project" value="UniProtKB-KW"/>
</dbReference>
<evidence type="ECO:0000313" key="4">
    <source>
        <dbReference type="Proteomes" id="UP001553843"/>
    </source>
</evidence>
<accession>A0ABV3M7D3</accession>
<evidence type="ECO:0000313" key="3">
    <source>
        <dbReference type="EMBL" id="MEW2367617.1"/>
    </source>
</evidence>
<sequence length="406" mass="43952">MTRTPVSPPDAFAGAAERQGGDLRHLPSGRDLLDLGTCVNRYGPPPAVEKVLADVDARALRTHPYDASEQFTAAYARYLDVAPDDLLVGRGITEFLTVLAQMCAPEDSVVITPDYTDTIRLFPRHLGPGGGSGAGSGTGRNDVVRDSVRGRTERVAAAMRERRFVVLSNPNNPLGLYIPRSDLVRICRANPGATLIVDEAYADFMADATLSMTRCGLDNVVVLQSPNKLFGIAGVRTGALWTRNDALREAVRRRLPNWPLSYLDAAVATAALGERSWAAETRTRLLDAGRRMEGLLCERFGDAVVTGAPVHFRFVHTDDAQRAHEVYERLAEAGVVVRIFSGTSPGRAPGLRIVAPTDHEMSRVADALSRLPEHLPERPAGGPARTRPIPAPYAEAPVPSETSRVR</sequence>
<proteinExistence type="predicted"/>
<dbReference type="Pfam" id="PF00155">
    <property type="entry name" value="Aminotran_1_2"/>
    <property type="match status" value="1"/>
</dbReference>
<name>A0ABV3M7D3_9ACTN</name>
<evidence type="ECO:0000256" key="1">
    <source>
        <dbReference type="SAM" id="MobiDB-lite"/>
    </source>
</evidence>
<comment type="caution">
    <text evidence="3">The sequence shown here is derived from an EMBL/GenBank/DDBJ whole genome shotgun (WGS) entry which is preliminary data.</text>
</comment>
<dbReference type="InterPro" id="IPR015422">
    <property type="entry name" value="PyrdxlP-dep_Trfase_small"/>
</dbReference>
<dbReference type="InterPro" id="IPR004839">
    <property type="entry name" value="Aminotransferase_I/II_large"/>
</dbReference>
<dbReference type="RefSeq" id="WP_359773749.1">
    <property type="nucleotide sequence ID" value="NZ_JBEYRR010000001.1"/>
</dbReference>
<keyword evidence="4" id="KW-1185">Reference proteome</keyword>
<feature type="domain" description="Aminotransferase class I/classII large" evidence="2">
    <location>
        <begin position="161"/>
        <end position="368"/>
    </location>
</feature>
<dbReference type="EMBL" id="JBEYRS010000028">
    <property type="protein sequence ID" value="MEW2367617.1"/>
    <property type="molecule type" value="Genomic_DNA"/>
</dbReference>
<keyword evidence="3" id="KW-0808">Transferase</keyword>